<comment type="caution">
    <text evidence="1">The sequence shown here is derived from an EMBL/GenBank/DDBJ whole genome shotgun (WGS) entry which is preliminary data.</text>
</comment>
<keyword evidence="2" id="KW-1185">Reference proteome</keyword>
<name>A0ABD2NU48_9CUCU</name>
<feature type="non-terminal residue" evidence="1">
    <location>
        <position position="76"/>
    </location>
</feature>
<gene>
    <name evidence="1" type="ORF">HHI36_004911</name>
</gene>
<reference evidence="1 2" key="1">
    <citation type="journal article" date="2021" name="BMC Biol.">
        <title>Horizontally acquired antibacterial genes associated with adaptive radiation of ladybird beetles.</title>
        <authorList>
            <person name="Li H.S."/>
            <person name="Tang X.F."/>
            <person name="Huang Y.H."/>
            <person name="Xu Z.Y."/>
            <person name="Chen M.L."/>
            <person name="Du X.Y."/>
            <person name="Qiu B.Y."/>
            <person name="Chen P.T."/>
            <person name="Zhang W."/>
            <person name="Slipinski A."/>
            <person name="Escalona H.E."/>
            <person name="Waterhouse R.M."/>
            <person name="Zwick A."/>
            <person name="Pang H."/>
        </authorList>
    </citation>
    <scope>NUCLEOTIDE SEQUENCE [LARGE SCALE GENOMIC DNA]</scope>
    <source>
        <strain evidence="1">SYSU2018</strain>
    </source>
</reference>
<dbReference type="EMBL" id="JABFTP020000144">
    <property type="protein sequence ID" value="KAL3281705.1"/>
    <property type="molecule type" value="Genomic_DNA"/>
</dbReference>
<proteinExistence type="predicted"/>
<dbReference type="AlphaFoldDB" id="A0ABD2NU48"/>
<dbReference type="Proteomes" id="UP001516400">
    <property type="component" value="Unassembled WGS sequence"/>
</dbReference>
<evidence type="ECO:0000313" key="1">
    <source>
        <dbReference type="EMBL" id="KAL3281705.1"/>
    </source>
</evidence>
<sequence>MYPGRCFGHNKNANPFPTNGLSGYNFRADSDTEIPTSSIQFRCPVNIPATNDEFSRRDEICLAKLQSTLKTKQNRD</sequence>
<accession>A0ABD2NU48</accession>
<organism evidence="1 2">
    <name type="scientific">Cryptolaemus montrouzieri</name>
    <dbReference type="NCBI Taxonomy" id="559131"/>
    <lineage>
        <taxon>Eukaryota</taxon>
        <taxon>Metazoa</taxon>
        <taxon>Ecdysozoa</taxon>
        <taxon>Arthropoda</taxon>
        <taxon>Hexapoda</taxon>
        <taxon>Insecta</taxon>
        <taxon>Pterygota</taxon>
        <taxon>Neoptera</taxon>
        <taxon>Endopterygota</taxon>
        <taxon>Coleoptera</taxon>
        <taxon>Polyphaga</taxon>
        <taxon>Cucujiformia</taxon>
        <taxon>Coccinelloidea</taxon>
        <taxon>Coccinellidae</taxon>
        <taxon>Scymninae</taxon>
        <taxon>Scymnini</taxon>
        <taxon>Cryptolaemus</taxon>
    </lineage>
</organism>
<evidence type="ECO:0000313" key="2">
    <source>
        <dbReference type="Proteomes" id="UP001516400"/>
    </source>
</evidence>
<protein>
    <submittedName>
        <fullName evidence="1">Uncharacterized protein</fullName>
    </submittedName>
</protein>